<sequence length="174" mass="20571">MGMVFYPRYTQKRFRVLLENYLQPYPDELKKNIVEYIEKNIEALQKEIKLFNQKQLTEFKSDFIKQVKIQFDINPAKPFKYKQMSDIIMNTVKYQLNSCFFEINGKLKSKTKNSKETKTSDIPDRERQNAASQISEQNLILFTTKPEASNQESISSIVSSFQVYDVPFNVYDCE</sequence>
<evidence type="ECO:0000313" key="2">
    <source>
        <dbReference type="EMBL" id="CAL6071415.1"/>
    </source>
</evidence>
<comment type="caution">
    <text evidence="1">The sequence shown here is derived from an EMBL/GenBank/DDBJ whole genome shotgun (WGS) entry which is preliminary data.</text>
</comment>
<keyword evidence="3" id="KW-1185">Reference proteome</keyword>
<organism evidence="1">
    <name type="scientific">Hexamita inflata</name>
    <dbReference type="NCBI Taxonomy" id="28002"/>
    <lineage>
        <taxon>Eukaryota</taxon>
        <taxon>Metamonada</taxon>
        <taxon>Diplomonadida</taxon>
        <taxon>Hexamitidae</taxon>
        <taxon>Hexamitinae</taxon>
        <taxon>Hexamita</taxon>
    </lineage>
</organism>
<name>A0AA86NDN2_9EUKA</name>
<accession>A0AA86NDN2</accession>
<dbReference type="Proteomes" id="UP001642409">
    <property type="component" value="Unassembled WGS sequence"/>
</dbReference>
<proteinExistence type="predicted"/>
<dbReference type="EMBL" id="CAXDID020000290">
    <property type="protein sequence ID" value="CAL6071415.1"/>
    <property type="molecule type" value="Genomic_DNA"/>
</dbReference>
<gene>
    <name evidence="1" type="ORF">HINF_LOCUS5245</name>
    <name evidence="2" type="ORF">HINF_LOCUS55134</name>
</gene>
<reference evidence="1" key="1">
    <citation type="submission" date="2023-06" db="EMBL/GenBank/DDBJ databases">
        <authorList>
            <person name="Kurt Z."/>
        </authorList>
    </citation>
    <scope>NUCLEOTIDE SEQUENCE</scope>
</reference>
<evidence type="ECO:0000313" key="1">
    <source>
        <dbReference type="EMBL" id="CAI9917600.1"/>
    </source>
</evidence>
<evidence type="ECO:0000313" key="3">
    <source>
        <dbReference type="Proteomes" id="UP001642409"/>
    </source>
</evidence>
<protein>
    <submittedName>
        <fullName evidence="2">Hypothetical_protein</fullName>
    </submittedName>
</protein>
<reference evidence="2 3" key="2">
    <citation type="submission" date="2024-07" db="EMBL/GenBank/DDBJ databases">
        <authorList>
            <person name="Akdeniz Z."/>
        </authorList>
    </citation>
    <scope>NUCLEOTIDE SEQUENCE [LARGE SCALE GENOMIC DNA]</scope>
</reference>
<dbReference type="EMBL" id="CATOUU010000134">
    <property type="protein sequence ID" value="CAI9917600.1"/>
    <property type="molecule type" value="Genomic_DNA"/>
</dbReference>
<dbReference type="AlphaFoldDB" id="A0AA86NDN2"/>